<reference evidence="9" key="1">
    <citation type="submission" date="2020-03" db="EMBL/GenBank/DDBJ databases">
        <authorList>
            <person name="Weist P."/>
        </authorList>
    </citation>
    <scope>NUCLEOTIDE SEQUENCE</scope>
</reference>
<dbReference type="EMBL" id="CADEAL010001580">
    <property type="protein sequence ID" value="CAB1433664.1"/>
    <property type="molecule type" value="Genomic_DNA"/>
</dbReference>
<dbReference type="GO" id="GO:0004896">
    <property type="term" value="F:cytokine receptor activity"/>
    <property type="evidence" value="ECO:0007669"/>
    <property type="project" value="InterPro"/>
</dbReference>
<keyword evidence="5" id="KW-1133">Transmembrane helix</keyword>
<dbReference type="PROSITE" id="PS50835">
    <property type="entry name" value="IG_LIKE"/>
    <property type="match status" value="1"/>
</dbReference>
<feature type="signal peptide" evidence="6">
    <location>
        <begin position="1"/>
        <end position="19"/>
    </location>
</feature>
<dbReference type="PROSITE" id="PS50853">
    <property type="entry name" value="FN3"/>
    <property type="match status" value="1"/>
</dbReference>
<feature type="transmembrane region" description="Helical" evidence="5">
    <location>
        <begin position="556"/>
        <end position="582"/>
    </location>
</feature>
<evidence type="ECO:0000256" key="5">
    <source>
        <dbReference type="SAM" id="Phobius"/>
    </source>
</evidence>
<dbReference type="InterPro" id="IPR003961">
    <property type="entry name" value="FN3_dom"/>
</dbReference>
<dbReference type="GO" id="GO:0016020">
    <property type="term" value="C:membrane"/>
    <property type="evidence" value="ECO:0007669"/>
    <property type="project" value="InterPro"/>
</dbReference>
<evidence type="ECO:0000256" key="1">
    <source>
        <dbReference type="ARBA" id="ARBA00022729"/>
    </source>
</evidence>
<dbReference type="SUPFAM" id="SSF49265">
    <property type="entry name" value="Fibronectin type III"/>
    <property type="match status" value="2"/>
</dbReference>
<dbReference type="Gene3D" id="2.60.40.10">
    <property type="entry name" value="Immunoglobulins"/>
    <property type="match status" value="2"/>
</dbReference>
<keyword evidence="4" id="KW-0393">Immunoglobulin domain</keyword>
<keyword evidence="1 6" id="KW-0732">Signal</keyword>
<evidence type="ECO:0000313" key="9">
    <source>
        <dbReference type="EMBL" id="CAB1433664.1"/>
    </source>
</evidence>
<dbReference type="InterPro" id="IPR007110">
    <property type="entry name" value="Ig-like_dom"/>
</dbReference>
<evidence type="ECO:0000256" key="3">
    <source>
        <dbReference type="ARBA" id="ARBA00023180"/>
    </source>
</evidence>
<keyword evidence="10" id="KW-1185">Reference proteome</keyword>
<comment type="caution">
    <text evidence="9">The sequence shown here is derived from an EMBL/GenBank/DDBJ whole genome shotgun (WGS) entry which is preliminary data.</text>
</comment>
<evidence type="ECO:0000256" key="2">
    <source>
        <dbReference type="ARBA" id="ARBA00023157"/>
    </source>
</evidence>
<protein>
    <recommendedName>
        <fullName evidence="11">Interleukin-11 receptor subunit alpha-like</fullName>
    </recommendedName>
</protein>
<dbReference type="InterPro" id="IPR036179">
    <property type="entry name" value="Ig-like_dom_sf"/>
</dbReference>
<accession>A0A9N7UNQ2</accession>
<dbReference type="Proteomes" id="UP001153269">
    <property type="component" value="Unassembled WGS sequence"/>
</dbReference>
<dbReference type="InterPro" id="IPR050676">
    <property type="entry name" value="IL-12"/>
</dbReference>
<dbReference type="InterPro" id="IPR003530">
    <property type="entry name" value="Hematopoietin_rcpt_L_F3_CS"/>
</dbReference>
<dbReference type="PROSITE" id="PS01354">
    <property type="entry name" value="HEMATOPO_REC_L_F3"/>
    <property type="match status" value="1"/>
</dbReference>
<dbReference type="InterPro" id="IPR036116">
    <property type="entry name" value="FN3_sf"/>
</dbReference>
<sequence>MVESVVHLLLLPTARPCVCVLIVSEAEVSSCWMSRGELTATAPGLCVKPINLQCVGPFIFSSFKSCQQGNNVLGFALRAVLYSGDSLSADEVHVPAAELLCPRVATAGQAQHTLFAFLWETNATENHWSPACKEVNLPAEGDSRISHRATDGGLTRLASSSSSSSSVPLCSSPVPLLRLQSLRGNSHGRRQHNNARLSRRRRLFKMPGLLSSPVCLTVIWFLSWSLHPSWAQIRTDEVSGVQYGHLESNVTLACGKSQIRMPVVWHLNHSSALPWHEVTSNGTLVLLQVDHSAQGIYSCYDNRGLLLHSAKLRLGHSPGLLSVSCRVPNHTHVRCSWVDSVRTFLPAQYNASFKGKGAEWKPCVLDVARKRCDVDQPAFWQTMHTLRVTETNALGSITTYHIVKLNKLLKPDPPEALMVKALEGYPKRLNVSWKVPSSWPEEVAFPLVFHIRYRPQGSVYWSEIYSEESPVVVLDALAGHLHQVQIRTRDELDTESQWSEWSPLLLIRPWEAYTTSTDPPEDSEETLSENVDPFNTKLETSTAKTHNPVIEEEGNLGLVILLVLFSVVILITVPSLIYVVWVRQRRSDPVTKQELTSMVDFKDLPIISPF</sequence>
<dbReference type="SUPFAM" id="SSF48726">
    <property type="entry name" value="Immunoglobulin"/>
    <property type="match status" value="1"/>
</dbReference>
<keyword evidence="5" id="KW-0472">Membrane</keyword>
<evidence type="ECO:0000256" key="6">
    <source>
        <dbReference type="SAM" id="SignalP"/>
    </source>
</evidence>
<organism evidence="9 10">
    <name type="scientific">Pleuronectes platessa</name>
    <name type="common">European plaice</name>
    <dbReference type="NCBI Taxonomy" id="8262"/>
    <lineage>
        <taxon>Eukaryota</taxon>
        <taxon>Metazoa</taxon>
        <taxon>Chordata</taxon>
        <taxon>Craniata</taxon>
        <taxon>Vertebrata</taxon>
        <taxon>Euteleostomi</taxon>
        <taxon>Actinopterygii</taxon>
        <taxon>Neopterygii</taxon>
        <taxon>Teleostei</taxon>
        <taxon>Neoteleostei</taxon>
        <taxon>Acanthomorphata</taxon>
        <taxon>Carangaria</taxon>
        <taxon>Pleuronectiformes</taxon>
        <taxon>Pleuronectoidei</taxon>
        <taxon>Pleuronectidae</taxon>
        <taxon>Pleuronectes</taxon>
    </lineage>
</organism>
<feature type="domain" description="Ig-like" evidence="7">
    <location>
        <begin position="228"/>
        <end position="299"/>
    </location>
</feature>
<gene>
    <name evidence="9" type="ORF">PLEPLA_LOCUS21755</name>
</gene>
<proteinExistence type="predicted"/>
<dbReference type="InterPro" id="IPR013783">
    <property type="entry name" value="Ig-like_fold"/>
</dbReference>
<dbReference type="PANTHER" id="PTHR48485">
    <property type="entry name" value="INTERLEUKIN-12 SUBUNIT BETA-RELATED"/>
    <property type="match status" value="1"/>
</dbReference>
<evidence type="ECO:0008006" key="11">
    <source>
        <dbReference type="Google" id="ProtNLM"/>
    </source>
</evidence>
<evidence type="ECO:0000259" key="8">
    <source>
        <dbReference type="PROSITE" id="PS50853"/>
    </source>
</evidence>
<name>A0A9N7UNQ2_PLEPL</name>
<keyword evidence="2" id="KW-1015">Disulfide bond</keyword>
<evidence type="ECO:0000313" key="10">
    <source>
        <dbReference type="Proteomes" id="UP001153269"/>
    </source>
</evidence>
<evidence type="ECO:0000256" key="4">
    <source>
        <dbReference type="ARBA" id="ARBA00023319"/>
    </source>
</evidence>
<keyword evidence="3" id="KW-0325">Glycoprotein</keyword>
<keyword evidence="5" id="KW-0812">Transmembrane</keyword>
<feature type="chain" id="PRO_5040144632" description="Interleukin-11 receptor subunit alpha-like" evidence="6">
    <location>
        <begin position="20"/>
        <end position="610"/>
    </location>
</feature>
<dbReference type="AlphaFoldDB" id="A0A9N7UNQ2"/>
<feature type="domain" description="Fibronectin type-III" evidence="8">
    <location>
        <begin position="413"/>
        <end position="509"/>
    </location>
</feature>
<evidence type="ECO:0000259" key="7">
    <source>
        <dbReference type="PROSITE" id="PS50835"/>
    </source>
</evidence>